<sequence>MTFLRFSCCAAALCAVLGCTPAMPDLDALAEPQVSRLEQAAPPGAAAGTCWGKHVTPGIFETVTEQVVLQPAEVLSDGTVVRPASYKTETRQRIVRERRETWFETPCPAQMTPEFVASVQRALAARGLYRGHVSGEMDARTRAAVRRFQKPEGLDSGILSLASARKLGLVAIELEESEEG</sequence>
<dbReference type="Pfam" id="PF01471">
    <property type="entry name" value="PG_binding_1"/>
    <property type="match status" value="1"/>
</dbReference>
<keyword evidence="4" id="KW-1185">Reference proteome</keyword>
<evidence type="ECO:0000313" key="3">
    <source>
        <dbReference type="EMBL" id="MFC3615235.1"/>
    </source>
</evidence>
<feature type="signal peptide" evidence="1">
    <location>
        <begin position="1"/>
        <end position="24"/>
    </location>
</feature>
<dbReference type="InterPro" id="IPR036365">
    <property type="entry name" value="PGBD-like_sf"/>
</dbReference>
<keyword evidence="1" id="KW-0732">Signal</keyword>
<dbReference type="EMBL" id="JBHRXI010000016">
    <property type="protein sequence ID" value="MFC3615235.1"/>
    <property type="molecule type" value="Genomic_DNA"/>
</dbReference>
<name>A0ABV7TN36_9RHOB</name>
<dbReference type="InterPro" id="IPR036366">
    <property type="entry name" value="PGBDSf"/>
</dbReference>
<organism evidence="3 4">
    <name type="scientific">Lutimaribacter marinistellae</name>
    <dbReference type="NCBI Taxonomy" id="1820329"/>
    <lineage>
        <taxon>Bacteria</taxon>
        <taxon>Pseudomonadati</taxon>
        <taxon>Pseudomonadota</taxon>
        <taxon>Alphaproteobacteria</taxon>
        <taxon>Rhodobacterales</taxon>
        <taxon>Roseobacteraceae</taxon>
        <taxon>Lutimaribacter</taxon>
    </lineage>
</organism>
<dbReference type="PROSITE" id="PS51257">
    <property type="entry name" value="PROKAR_LIPOPROTEIN"/>
    <property type="match status" value="1"/>
</dbReference>
<comment type="caution">
    <text evidence="3">The sequence shown here is derived from an EMBL/GenBank/DDBJ whole genome shotgun (WGS) entry which is preliminary data.</text>
</comment>
<reference evidence="4" key="1">
    <citation type="journal article" date="2019" name="Int. J. Syst. Evol. Microbiol.">
        <title>The Global Catalogue of Microorganisms (GCM) 10K type strain sequencing project: providing services to taxonomists for standard genome sequencing and annotation.</title>
        <authorList>
            <consortium name="The Broad Institute Genomics Platform"/>
            <consortium name="The Broad Institute Genome Sequencing Center for Infectious Disease"/>
            <person name="Wu L."/>
            <person name="Ma J."/>
        </authorList>
    </citation>
    <scope>NUCLEOTIDE SEQUENCE [LARGE SCALE GENOMIC DNA]</scope>
    <source>
        <strain evidence="4">KCTC 42911</strain>
    </source>
</reference>
<dbReference type="InterPro" id="IPR002477">
    <property type="entry name" value="Peptidoglycan-bd-like"/>
</dbReference>
<dbReference type="Gene3D" id="1.10.101.10">
    <property type="entry name" value="PGBD-like superfamily/PGBD"/>
    <property type="match status" value="1"/>
</dbReference>
<proteinExistence type="predicted"/>
<dbReference type="RefSeq" id="WP_386736489.1">
    <property type="nucleotide sequence ID" value="NZ_JBHRXI010000016.1"/>
</dbReference>
<feature type="domain" description="Peptidoglycan binding-like" evidence="2">
    <location>
        <begin position="114"/>
        <end position="159"/>
    </location>
</feature>
<gene>
    <name evidence="3" type="ORF">ACFORG_15840</name>
</gene>
<dbReference type="Proteomes" id="UP001595629">
    <property type="component" value="Unassembled WGS sequence"/>
</dbReference>
<feature type="chain" id="PRO_5046830965" evidence="1">
    <location>
        <begin position="25"/>
        <end position="180"/>
    </location>
</feature>
<dbReference type="SUPFAM" id="SSF47090">
    <property type="entry name" value="PGBD-like"/>
    <property type="match status" value="1"/>
</dbReference>
<evidence type="ECO:0000256" key="1">
    <source>
        <dbReference type="SAM" id="SignalP"/>
    </source>
</evidence>
<evidence type="ECO:0000313" key="4">
    <source>
        <dbReference type="Proteomes" id="UP001595629"/>
    </source>
</evidence>
<accession>A0ABV7TN36</accession>
<protein>
    <submittedName>
        <fullName evidence="3">Peptidoglycan-binding protein</fullName>
    </submittedName>
</protein>
<evidence type="ECO:0000259" key="2">
    <source>
        <dbReference type="Pfam" id="PF01471"/>
    </source>
</evidence>